<dbReference type="InterPro" id="IPR023173">
    <property type="entry name" value="NADPH_Cyt_P450_Rdtase_alpha"/>
</dbReference>
<dbReference type="InterPro" id="IPR001128">
    <property type="entry name" value="Cyt_P450"/>
</dbReference>
<dbReference type="GO" id="GO:0005506">
    <property type="term" value="F:iron ion binding"/>
    <property type="evidence" value="ECO:0007669"/>
    <property type="project" value="UniProtKB-UniRule"/>
</dbReference>
<dbReference type="SUPFAM" id="SSF48264">
    <property type="entry name" value="Cytochrome P450"/>
    <property type="match status" value="1"/>
</dbReference>
<accession>A0AAW3SXS3</accession>
<dbReference type="InterPro" id="IPR017927">
    <property type="entry name" value="FAD-bd_FR_type"/>
</dbReference>
<dbReference type="SUPFAM" id="SSF63380">
    <property type="entry name" value="Riboflavin synthase domain-like"/>
    <property type="match status" value="1"/>
</dbReference>
<dbReference type="InterPro" id="IPR023206">
    <property type="entry name" value="Bifunctional_P450_P450_red"/>
</dbReference>
<keyword evidence="7 14" id="KW-0274">FAD</keyword>
<keyword evidence="5 14" id="KW-0288">FMN</keyword>
<dbReference type="SUPFAM" id="SSF52218">
    <property type="entry name" value="Flavoproteins"/>
    <property type="match status" value="1"/>
</dbReference>
<dbReference type="Proteomes" id="UP000557749">
    <property type="component" value="Unassembled WGS sequence"/>
</dbReference>
<evidence type="ECO:0000256" key="1">
    <source>
        <dbReference type="ARBA" id="ARBA00010018"/>
    </source>
</evidence>
<feature type="domain" description="Flavodoxin-like" evidence="16">
    <location>
        <begin position="494"/>
        <end position="633"/>
    </location>
</feature>
<dbReference type="EC" id="1.6.2.4" evidence="14"/>
<dbReference type="Pfam" id="PF00067">
    <property type="entry name" value="p450"/>
    <property type="match status" value="1"/>
</dbReference>
<dbReference type="PROSITE" id="PS00086">
    <property type="entry name" value="CYTOCHROME_P450"/>
    <property type="match status" value="1"/>
</dbReference>
<dbReference type="InterPro" id="IPR017972">
    <property type="entry name" value="Cyt_P450_CS"/>
</dbReference>
<feature type="domain" description="FAD-binding FR-type" evidence="17">
    <location>
        <begin position="669"/>
        <end position="902"/>
    </location>
</feature>
<dbReference type="InterPro" id="IPR001094">
    <property type="entry name" value="Flavdoxin-like"/>
</dbReference>
<dbReference type="PANTHER" id="PTHR19384">
    <property type="entry name" value="NITRIC OXIDE SYNTHASE-RELATED"/>
    <property type="match status" value="1"/>
</dbReference>
<dbReference type="Pfam" id="PF00258">
    <property type="entry name" value="Flavodoxin_1"/>
    <property type="match status" value="1"/>
</dbReference>
<dbReference type="PRINTS" id="PR00369">
    <property type="entry name" value="FLAVODOXIN"/>
</dbReference>
<dbReference type="EMBL" id="JACERJ010000011">
    <property type="protein sequence ID" value="MBA5205375.1"/>
    <property type="molecule type" value="Genomic_DNA"/>
</dbReference>
<comment type="cofactor">
    <cofactor evidence="14">
        <name>FAD</name>
        <dbReference type="ChEBI" id="CHEBI:57692"/>
    </cofactor>
    <cofactor evidence="14">
        <name>FMN</name>
        <dbReference type="ChEBI" id="CHEBI:58210"/>
    </cofactor>
</comment>
<comment type="catalytic activity">
    <reaction evidence="13 14">
        <text>2 oxidized [cytochrome P450] + NADPH = 2 reduced [cytochrome P450] + NADP(+) + H(+)</text>
        <dbReference type="Rhea" id="RHEA:24040"/>
        <dbReference type="Rhea" id="RHEA-COMP:14627"/>
        <dbReference type="Rhea" id="RHEA-COMP:14628"/>
        <dbReference type="ChEBI" id="CHEBI:15378"/>
        <dbReference type="ChEBI" id="CHEBI:55376"/>
        <dbReference type="ChEBI" id="CHEBI:57783"/>
        <dbReference type="ChEBI" id="CHEBI:58349"/>
        <dbReference type="ChEBI" id="CHEBI:60344"/>
        <dbReference type="EC" id="1.6.2.4"/>
    </reaction>
</comment>
<evidence type="ECO:0000259" key="17">
    <source>
        <dbReference type="PROSITE" id="PS51384"/>
    </source>
</evidence>
<gene>
    <name evidence="18" type="ORF">H2Y57_16995</name>
</gene>
<proteinExistence type="inferred from homology"/>
<dbReference type="InterPro" id="IPR001433">
    <property type="entry name" value="OxRdtase_FAD/NAD-bd"/>
</dbReference>
<dbReference type="Gene3D" id="3.40.50.80">
    <property type="entry name" value="Nucleotide-binding domain of ferredoxin-NADP reductase (FNR) module"/>
    <property type="match status" value="1"/>
</dbReference>
<keyword evidence="2 14" id="KW-0813">Transport</keyword>
<dbReference type="InterPro" id="IPR008254">
    <property type="entry name" value="Flavodoxin/NO_synth"/>
</dbReference>
<dbReference type="PRINTS" id="PR00371">
    <property type="entry name" value="FPNCR"/>
</dbReference>
<evidence type="ECO:0000256" key="8">
    <source>
        <dbReference type="ARBA" id="ARBA00022857"/>
    </source>
</evidence>
<dbReference type="GO" id="GO:0050660">
    <property type="term" value="F:flavin adenine dinucleotide binding"/>
    <property type="evidence" value="ECO:0007669"/>
    <property type="project" value="TreeGrafter"/>
</dbReference>
<dbReference type="GO" id="GO:0020037">
    <property type="term" value="F:heme binding"/>
    <property type="evidence" value="ECO:0007669"/>
    <property type="project" value="UniProtKB-UniRule"/>
</dbReference>
<evidence type="ECO:0000256" key="4">
    <source>
        <dbReference type="ARBA" id="ARBA00022630"/>
    </source>
</evidence>
<comment type="similarity">
    <text evidence="1 14">In the N-terminal section; belongs to the cytochrome P450 family.</text>
</comment>
<dbReference type="InterPro" id="IPR029039">
    <property type="entry name" value="Flavoprotein-like_sf"/>
</dbReference>
<protein>
    <recommendedName>
        <fullName evidence="14">Bifunctional cytochrome P450/NADPH--P450 reductase</fullName>
    </recommendedName>
    <domain>
        <recommendedName>
            <fullName evidence="14">Cytochrome P450</fullName>
            <ecNumber evidence="14">1.14.14.1</ecNumber>
        </recommendedName>
    </domain>
    <domain>
        <recommendedName>
            <fullName evidence="14">NADPH--cytochrome P450 reductase</fullName>
            <ecNumber evidence="14">1.6.2.4</ecNumber>
        </recommendedName>
    </domain>
</protein>
<evidence type="ECO:0000313" key="18">
    <source>
        <dbReference type="EMBL" id="MBA5205375.1"/>
    </source>
</evidence>
<keyword evidence="9 14" id="KW-0249">Electron transport</keyword>
<evidence type="ECO:0000256" key="15">
    <source>
        <dbReference type="PIRSR" id="PIRSR000209-1"/>
    </source>
</evidence>
<comment type="caution">
    <text evidence="18">The sequence shown here is derived from an EMBL/GenBank/DDBJ whole genome shotgun (WGS) entry which is preliminary data.</text>
</comment>
<keyword evidence="8 14" id="KW-0521">NADP</keyword>
<dbReference type="Gene3D" id="1.10.630.10">
    <property type="entry name" value="Cytochrome P450"/>
    <property type="match status" value="1"/>
</dbReference>
<keyword evidence="3 14" id="KW-0349">Heme</keyword>
<dbReference type="Gene3D" id="3.40.50.360">
    <property type="match status" value="1"/>
</dbReference>
<dbReference type="Pfam" id="PF00667">
    <property type="entry name" value="FAD_binding_1"/>
    <property type="match status" value="1"/>
</dbReference>
<keyword evidence="11 14" id="KW-0408">Iron</keyword>
<dbReference type="SUPFAM" id="SSF52343">
    <property type="entry name" value="Ferredoxin reductase-like, C-terminal NADP-linked domain"/>
    <property type="match status" value="1"/>
</dbReference>
<keyword evidence="10 14" id="KW-0560">Oxidoreductase</keyword>
<evidence type="ECO:0000256" key="14">
    <source>
        <dbReference type="PIRNR" id="PIRNR000209"/>
    </source>
</evidence>
<feature type="binding site" description="axial binding residue" evidence="15">
    <location>
        <position position="406"/>
    </location>
    <ligand>
        <name>heme</name>
        <dbReference type="ChEBI" id="CHEBI:30413"/>
    </ligand>
    <ligandPart>
        <name>Fe</name>
        <dbReference type="ChEBI" id="CHEBI:18248"/>
    </ligandPart>
</feature>
<dbReference type="InterPro" id="IPR039261">
    <property type="entry name" value="FNR_nucleotide-bd"/>
</dbReference>
<sequence length="1059" mass="118267">MSGKTAVPQPPIKPVIGNLADVDPRNSIDSLMKLAKTYGPFFKMRIFSDEFYVASSQELVNELSDESLFEKKLSAELLELRYLGGDGLFTAHTHEPNWGKAHRILMPALGPLGVRSMFDKMLDISEQMFLRWERFGPDVDIDVADNMTRLTLDTIALCGFDYRFNSFYRDDLLPFVKAIVGSLKEAGLRVRRPGIVNKLMIPSTRQYRTDKALMYSVVEQLIAARKMDPKASEKNDLLNRMLNGVDPQTGEKLSDENIAHQMLTFLVAGHETTSGMLSFTIYFLLKNPDVLNKARAIVDDVLGDEIPRIEHLAQLRYLEQILMESLRMWPTAGGHVVSPIQDTILAGKYHLTPKDSIVILQPQLHRDVKAWGDDANLFKPERFGPDNAENLLPNSWQPFGAGKRACIGRMFAMQEAQLVLAMMLQRFDFELSDPSYELKIIERLTIKPDNLKIRIRVRKPSKTLVRGVTPKETSNKMVVMPVAKAQHHQDLIPLLVLHGGNTGSSEAFASRIAADAQRYGFASTFAALDDYAEKLPQTGALIVVTASYEGMPPNNARHFVPWVEGLADDALSGLKFSVFGCGNLQWVRTYQAIPKRVDLALEHAGGQRIHERGVADSGGDFFGNFDDWCTKLWPALTTAFGRQGAVAEGTAELELEFVHTDRVSTLQIPDMGRGVVVENRELVDMTSPFARSKRHIEIRLPEGMAYRAGDYLAVLPRNSDDQIDRVLRRFGLSPDMMLVINQAPDVTGLPIGQPISCAELLGNYVELSQPATRAQVAALAAATRCPPEKMELEKLATEHYENDVLAPRLSVLDLLYRFQSCPTDFRRYLTMLPSIKARQYSISSSPAWKPDHVTLTVAVVDSPALSGIGRYKGVASNYLASLKPDDRIAIVVRPSSPFFHLPDDPSIPIILIGAGSGIAPFRGFLQERALQQAAGVRVGPALLFFGTGHPDVDYLYRDELAAWEKSHIVTVLPAFSHQPDGEVTFVQHRVWADRERIKTLFCNGGSLFVCGDGLRMVPEVRDMLLRIYREATGSNETEAMLWADKLEREQGRYVVDMFI</sequence>
<keyword evidence="6 14" id="KW-0479">Metal-binding</keyword>
<evidence type="ECO:0000256" key="11">
    <source>
        <dbReference type="ARBA" id="ARBA00023004"/>
    </source>
</evidence>
<dbReference type="InterPro" id="IPR001709">
    <property type="entry name" value="Flavoprot_Pyr_Nucl_cyt_Rdtase"/>
</dbReference>
<evidence type="ECO:0000313" key="19">
    <source>
        <dbReference type="Proteomes" id="UP000557749"/>
    </source>
</evidence>
<dbReference type="EC" id="1.14.14.1" evidence="14"/>
<dbReference type="GO" id="GO:0003958">
    <property type="term" value="F:NADPH-hemoprotein reductase activity"/>
    <property type="evidence" value="ECO:0007669"/>
    <property type="project" value="UniProtKB-UniRule"/>
</dbReference>
<evidence type="ECO:0000256" key="13">
    <source>
        <dbReference type="ARBA" id="ARBA00049342"/>
    </source>
</evidence>
<comment type="cofactor">
    <cofactor evidence="14 15">
        <name>heme</name>
        <dbReference type="ChEBI" id="CHEBI:30413"/>
    </cofactor>
</comment>
<evidence type="ECO:0000256" key="12">
    <source>
        <dbReference type="ARBA" id="ARBA00023033"/>
    </source>
</evidence>
<dbReference type="GO" id="GO:0005829">
    <property type="term" value="C:cytosol"/>
    <property type="evidence" value="ECO:0007669"/>
    <property type="project" value="TreeGrafter"/>
</dbReference>
<dbReference type="PROSITE" id="PS51384">
    <property type="entry name" value="FAD_FR"/>
    <property type="match status" value="1"/>
</dbReference>
<dbReference type="PANTHER" id="PTHR19384:SF17">
    <property type="entry name" value="NADPH--CYTOCHROME P450 REDUCTASE"/>
    <property type="match status" value="1"/>
</dbReference>
<dbReference type="PIRSF" id="PIRSF000209">
    <property type="entry name" value="Bifunctional_P450_P450R"/>
    <property type="match status" value="1"/>
</dbReference>
<evidence type="ECO:0000256" key="7">
    <source>
        <dbReference type="ARBA" id="ARBA00022827"/>
    </source>
</evidence>
<dbReference type="Gene3D" id="1.20.990.10">
    <property type="entry name" value="NADPH-cytochrome p450 Reductase, Chain A, domain 3"/>
    <property type="match status" value="1"/>
</dbReference>
<reference evidence="18 19" key="1">
    <citation type="submission" date="2020-07" db="EMBL/GenBank/DDBJ databases">
        <title>Characterization of Pectobacterium aroidearum strains causing soft rot on Amorphophallus konjac.</title>
        <authorList>
            <person name="Xie H."/>
        </authorList>
    </citation>
    <scope>NUCLEOTIDE SEQUENCE [LARGE SCALE GENOMIC DNA]</scope>
    <source>
        <strain evidence="18 19">MY7</strain>
    </source>
</reference>
<dbReference type="PROSITE" id="PS50902">
    <property type="entry name" value="FLAVODOXIN_LIKE"/>
    <property type="match status" value="1"/>
</dbReference>
<dbReference type="AlphaFoldDB" id="A0AAW3SXS3"/>
<evidence type="ECO:0000256" key="9">
    <source>
        <dbReference type="ARBA" id="ARBA00022982"/>
    </source>
</evidence>
<dbReference type="FunFam" id="2.40.30.10:FF:000198">
    <property type="entry name" value="Bifunctional cytochrome P450/NADPH--P450 reductase"/>
    <property type="match status" value="1"/>
</dbReference>
<dbReference type="FunFam" id="1.10.630.10:FF:000040">
    <property type="entry name" value="Bifunctional cytochrome P450/NADPH--P450 reductase"/>
    <property type="match status" value="1"/>
</dbReference>
<dbReference type="GO" id="GO:0010181">
    <property type="term" value="F:FMN binding"/>
    <property type="evidence" value="ECO:0007669"/>
    <property type="project" value="UniProtKB-UniRule"/>
</dbReference>
<dbReference type="Pfam" id="PF00175">
    <property type="entry name" value="NAD_binding_1"/>
    <property type="match status" value="1"/>
</dbReference>
<organism evidence="18 19">
    <name type="scientific">Pectobacterium aroidearum</name>
    <dbReference type="NCBI Taxonomy" id="1201031"/>
    <lineage>
        <taxon>Bacteria</taxon>
        <taxon>Pseudomonadati</taxon>
        <taxon>Pseudomonadota</taxon>
        <taxon>Gammaproteobacteria</taxon>
        <taxon>Enterobacterales</taxon>
        <taxon>Pectobacteriaceae</taxon>
        <taxon>Pectobacterium</taxon>
    </lineage>
</organism>
<comment type="catalytic activity">
    <reaction evidence="14">
        <text>an organic molecule + reduced [NADPH--hemoprotein reductase] + O2 = an alcohol + oxidized [NADPH--hemoprotein reductase] + H2O + H(+)</text>
        <dbReference type="Rhea" id="RHEA:17149"/>
        <dbReference type="Rhea" id="RHEA-COMP:11964"/>
        <dbReference type="Rhea" id="RHEA-COMP:11965"/>
        <dbReference type="ChEBI" id="CHEBI:15377"/>
        <dbReference type="ChEBI" id="CHEBI:15378"/>
        <dbReference type="ChEBI" id="CHEBI:15379"/>
        <dbReference type="ChEBI" id="CHEBI:30879"/>
        <dbReference type="ChEBI" id="CHEBI:57618"/>
        <dbReference type="ChEBI" id="CHEBI:58210"/>
        <dbReference type="ChEBI" id="CHEBI:142491"/>
        <dbReference type="EC" id="1.14.14.1"/>
    </reaction>
</comment>
<keyword evidence="4 14" id="KW-0285">Flavoprotein</keyword>
<evidence type="ECO:0000256" key="10">
    <source>
        <dbReference type="ARBA" id="ARBA00023002"/>
    </source>
</evidence>
<dbReference type="InterPro" id="IPR003097">
    <property type="entry name" value="CysJ-like_FAD-binding"/>
</dbReference>
<dbReference type="Gene3D" id="2.40.30.10">
    <property type="entry name" value="Translation factors"/>
    <property type="match status" value="2"/>
</dbReference>
<evidence type="ECO:0000256" key="6">
    <source>
        <dbReference type="ARBA" id="ARBA00022723"/>
    </source>
</evidence>
<evidence type="ECO:0000259" key="16">
    <source>
        <dbReference type="PROSITE" id="PS50902"/>
    </source>
</evidence>
<dbReference type="InterPro" id="IPR036396">
    <property type="entry name" value="Cyt_P450_sf"/>
</dbReference>
<dbReference type="CDD" id="cd11068">
    <property type="entry name" value="CYP120A1"/>
    <property type="match status" value="1"/>
</dbReference>
<dbReference type="RefSeq" id="WP_181845758.1">
    <property type="nucleotide sequence ID" value="NZ_JACERJ010000011.1"/>
</dbReference>
<dbReference type="InterPro" id="IPR017938">
    <property type="entry name" value="Riboflavin_synthase-like_b-brl"/>
</dbReference>
<evidence type="ECO:0000256" key="3">
    <source>
        <dbReference type="ARBA" id="ARBA00022617"/>
    </source>
</evidence>
<keyword evidence="12 14" id="KW-0503">Monooxygenase</keyword>
<name>A0AAW3SXS3_9GAMM</name>
<evidence type="ECO:0000256" key="2">
    <source>
        <dbReference type="ARBA" id="ARBA00022448"/>
    </source>
</evidence>
<dbReference type="GO" id="GO:0070330">
    <property type="term" value="F:aromatase activity"/>
    <property type="evidence" value="ECO:0007669"/>
    <property type="project" value="UniProtKB-UniRule"/>
</dbReference>
<dbReference type="CDD" id="cd06206">
    <property type="entry name" value="bifunctional_CYPOR"/>
    <property type="match status" value="1"/>
</dbReference>
<evidence type="ECO:0000256" key="5">
    <source>
        <dbReference type="ARBA" id="ARBA00022643"/>
    </source>
</evidence>